<protein>
    <recommendedName>
        <fullName evidence="6">EAL domain-containing protein</fullName>
    </recommendedName>
</protein>
<evidence type="ECO:0000313" key="4">
    <source>
        <dbReference type="EMBL" id="PMP66417.1"/>
    </source>
</evidence>
<dbReference type="NCBIfam" id="TIGR00254">
    <property type="entry name" value="GGDEF"/>
    <property type="match status" value="1"/>
</dbReference>
<gene>
    <name evidence="4" type="ORF">C0190_05690</name>
</gene>
<name>A0A2N7PMN7_9BACT</name>
<dbReference type="InterPro" id="IPR000160">
    <property type="entry name" value="GGDEF_dom"/>
</dbReference>
<dbReference type="Pfam" id="PF13185">
    <property type="entry name" value="GAF_2"/>
    <property type="match status" value="1"/>
</dbReference>
<dbReference type="Proteomes" id="UP000235460">
    <property type="component" value="Unassembled WGS sequence"/>
</dbReference>
<dbReference type="InterPro" id="IPR029016">
    <property type="entry name" value="GAF-like_dom_sf"/>
</dbReference>
<feature type="domain" description="PAS" evidence="1">
    <location>
        <begin position="181"/>
        <end position="233"/>
    </location>
</feature>
<feature type="domain" description="GGDEF" evidence="3">
    <location>
        <begin position="331"/>
        <end position="463"/>
    </location>
</feature>
<dbReference type="SUPFAM" id="SSF55781">
    <property type="entry name" value="GAF domain-like"/>
    <property type="match status" value="1"/>
</dbReference>
<dbReference type="SUPFAM" id="SSF55785">
    <property type="entry name" value="PYP-like sensor domain (PAS domain)"/>
    <property type="match status" value="1"/>
</dbReference>
<dbReference type="InterPro" id="IPR043128">
    <property type="entry name" value="Rev_trsase/Diguanyl_cyclase"/>
</dbReference>
<dbReference type="SMART" id="SM00052">
    <property type="entry name" value="EAL"/>
    <property type="match status" value="1"/>
</dbReference>
<reference evidence="4 5" key="1">
    <citation type="submission" date="2018-01" db="EMBL/GenBank/DDBJ databases">
        <title>Metagenomic assembled genomes from two thermal pools in the Uzon Caldera, Kamchatka, Russia.</title>
        <authorList>
            <person name="Wilkins L."/>
            <person name="Ettinger C."/>
        </authorList>
    </citation>
    <scope>NUCLEOTIDE SEQUENCE [LARGE SCALE GENOMIC DNA]</scope>
    <source>
        <strain evidence="4">ZAV-08</strain>
    </source>
</reference>
<organism evidence="4 5">
    <name type="scientific">Thermodesulfobacterium geofontis</name>
    <dbReference type="NCBI Taxonomy" id="1295609"/>
    <lineage>
        <taxon>Bacteria</taxon>
        <taxon>Pseudomonadati</taxon>
        <taxon>Thermodesulfobacteriota</taxon>
        <taxon>Thermodesulfobacteria</taxon>
        <taxon>Thermodesulfobacteriales</taxon>
        <taxon>Thermodesulfobacteriaceae</taxon>
        <taxon>Thermodesulfobacterium</taxon>
    </lineage>
</organism>
<dbReference type="InterPro" id="IPR035965">
    <property type="entry name" value="PAS-like_dom_sf"/>
</dbReference>
<dbReference type="PROSITE" id="PS50883">
    <property type="entry name" value="EAL"/>
    <property type="match status" value="1"/>
</dbReference>
<dbReference type="SMART" id="SM00091">
    <property type="entry name" value="PAS"/>
    <property type="match status" value="1"/>
</dbReference>
<dbReference type="PROSITE" id="PS50887">
    <property type="entry name" value="GGDEF"/>
    <property type="match status" value="1"/>
</dbReference>
<feature type="domain" description="EAL" evidence="2">
    <location>
        <begin position="472"/>
        <end position="719"/>
    </location>
</feature>
<dbReference type="Gene3D" id="3.30.450.40">
    <property type="match status" value="1"/>
</dbReference>
<dbReference type="Gene3D" id="3.30.450.20">
    <property type="entry name" value="PAS domain"/>
    <property type="match status" value="1"/>
</dbReference>
<accession>A0A2N7PMN7</accession>
<dbReference type="InterPro" id="IPR003018">
    <property type="entry name" value="GAF"/>
</dbReference>
<dbReference type="PROSITE" id="PS50112">
    <property type="entry name" value="PAS"/>
    <property type="match status" value="1"/>
</dbReference>
<dbReference type="SUPFAM" id="SSF141868">
    <property type="entry name" value="EAL domain-like"/>
    <property type="match status" value="1"/>
</dbReference>
<dbReference type="SMART" id="SM00267">
    <property type="entry name" value="GGDEF"/>
    <property type="match status" value="1"/>
</dbReference>
<comment type="caution">
    <text evidence="4">The sequence shown here is derived from an EMBL/GenBank/DDBJ whole genome shotgun (WGS) entry which is preliminary data.</text>
</comment>
<dbReference type="PANTHER" id="PTHR33121">
    <property type="entry name" value="CYCLIC DI-GMP PHOSPHODIESTERASE PDEF"/>
    <property type="match status" value="1"/>
</dbReference>
<dbReference type="Pfam" id="PF00990">
    <property type="entry name" value="GGDEF"/>
    <property type="match status" value="1"/>
</dbReference>
<dbReference type="CDD" id="cd01949">
    <property type="entry name" value="GGDEF"/>
    <property type="match status" value="1"/>
</dbReference>
<dbReference type="PANTHER" id="PTHR33121:SF71">
    <property type="entry name" value="OXYGEN SENSOR PROTEIN DOSP"/>
    <property type="match status" value="1"/>
</dbReference>
<evidence type="ECO:0000313" key="5">
    <source>
        <dbReference type="Proteomes" id="UP000235460"/>
    </source>
</evidence>
<sequence length="721" mass="84904">MLDKTRKKRYERLFELLRRTNQILIEAYSEKEFFEKICEVLVKEIELKMVLSGVPDYETKLIKLLYWYGEEKGYLGEIKVSMEETNPEEREPIGTAFREDKVIIISDTETDERFLPWRESALRRGYYSVAAIPLKIEDKVSYILTLYAEEPLFFEEENRKILEELKRYLEIGLTKIELLRKERILAERLRNLEEVVIVLREDGEITFINEKGCKILECSFKEICGKSIGIFNFKFKDEPLENLIKIGIKNILRIPVRLEKEKETIWFDMKIIPVFLSDGTFRYVIIAEDISQILEFEDLLKKTRYVDSITLLLNYEGLSKKINEILPFLTDYAFLIIVDLCDFSYVNANFGYEAGNFCLEEIGKRLFAFQNHVVIGRPFADSYVLFFYNVKEKNALLKILEKLKTLVYEPIKILDKEINFLFNAGVSIFPEDGNTFEELWEKANIALDFAKKKEKGALEIYNPEFSKKIKEAFECEALIKRAFEENLFTFYYQPIFDISKLKIFGLEALVRIKEKDGLNRFPSEFIEYLEGSQYLRKFEELSIERIKEKILRWKIPISLNVSVNSILNPEFISKIVKNFKNKELSEKLIIEITESTFTKNVMVLKEHIFKIKKLGIQIALDDFGKGYASFNYLREIEFDILKIDKEFVNEMSKGRRELILVKTFIDIGHAFGMKVLAEGVETKEQLNYLDIMGCDYVQGFYLTKLMPEEEVEKLLKQNGIF</sequence>
<dbReference type="CDD" id="cd01948">
    <property type="entry name" value="EAL"/>
    <property type="match status" value="1"/>
</dbReference>
<dbReference type="EMBL" id="PNIK01000078">
    <property type="protein sequence ID" value="PMP66417.1"/>
    <property type="molecule type" value="Genomic_DNA"/>
</dbReference>
<dbReference type="Pfam" id="PF13426">
    <property type="entry name" value="PAS_9"/>
    <property type="match status" value="1"/>
</dbReference>
<dbReference type="AlphaFoldDB" id="A0A2N7PMN7"/>
<evidence type="ECO:0008006" key="6">
    <source>
        <dbReference type="Google" id="ProtNLM"/>
    </source>
</evidence>
<proteinExistence type="predicted"/>
<dbReference type="InterPro" id="IPR001633">
    <property type="entry name" value="EAL_dom"/>
</dbReference>
<dbReference type="GO" id="GO:0071111">
    <property type="term" value="F:cyclic-guanylate-specific phosphodiesterase activity"/>
    <property type="evidence" value="ECO:0007669"/>
    <property type="project" value="InterPro"/>
</dbReference>
<dbReference type="SUPFAM" id="SSF55073">
    <property type="entry name" value="Nucleotide cyclase"/>
    <property type="match status" value="1"/>
</dbReference>
<dbReference type="InterPro" id="IPR000014">
    <property type="entry name" value="PAS"/>
</dbReference>
<dbReference type="Gene3D" id="3.20.20.450">
    <property type="entry name" value="EAL domain"/>
    <property type="match status" value="1"/>
</dbReference>
<dbReference type="Pfam" id="PF00563">
    <property type="entry name" value="EAL"/>
    <property type="match status" value="1"/>
</dbReference>
<dbReference type="Gene3D" id="3.30.70.270">
    <property type="match status" value="1"/>
</dbReference>
<evidence type="ECO:0000259" key="1">
    <source>
        <dbReference type="PROSITE" id="PS50112"/>
    </source>
</evidence>
<dbReference type="InterPro" id="IPR050706">
    <property type="entry name" value="Cyclic-di-GMP_PDE-like"/>
</dbReference>
<evidence type="ECO:0000259" key="3">
    <source>
        <dbReference type="PROSITE" id="PS50887"/>
    </source>
</evidence>
<dbReference type="InterPro" id="IPR035919">
    <property type="entry name" value="EAL_sf"/>
</dbReference>
<dbReference type="InterPro" id="IPR029787">
    <property type="entry name" value="Nucleotide_cyclase"/>
</dbReference>
<evidence type="ECO:0000259" key="2">
    <source>
        <dbReference type="PROSITE" id="PS50883"/>
    </source>
</evidence>
<dbReference type="CDD" id="cd00130">
    <property type="entry name" value="PAS"/>
    <property type="match status" value="1"/>
</dbReference>